<dbReference type="PATRIC" id="fig|1177154.3.peg.2487"/>
<dbReference type="STRING" id="1177154.Y5S_02452"/>
<dbReference type="OrthoDB" id="5727328at2"/>
<dbReference type="eggNOG" id="COG3642">
    <property type="taxonomic scope" value="Bacteria"/>
</dbReference>
<sequence>MTDSHLTIEFHCESARQAAIAEAVPLLLSSQDGWLSIKKNDRNTIAYHSELGVYFKSFNRNPVTERLKGVFSGGRAQRTLKGTRLLQAANCLAPDILATGQYSHNDFIIMEALNGPPFLNTLESYLKDKPGSHWRHDLFRELGFTIGKMHAQGIIHGDLRGNNVVIVPDDDCYRLAMIDNERTRKAFRFNREQRRNLKQIMLFGPHYITAAERDMFFDCYFHAFPHSPSSAQSIVKRTFDEVEKHFQRKGIVQGTPLEPINYWPIIRSLPPLEVSRHRSG</sequence>
<dbReference type="InterPro" id="IPR011009">
    <property type="entry name" value="Kinase-like_dom_sf"/>
</dbReference>
<organism evidence="1 2">
    <name type="scientific">Alcanivorax nanhaiticus</name>
    <dbReference type="NCBI Taxonomy" id="1177154"/>
    <lineage>
        <taxon>Bacteria</taxon>
        <taxon>Pseudomonadati</taxon>
        <taxon>Pseudomonadota</taxon>
        <taxon>Gammaproteobacteria</taxon>
        <taxon>Oceanospirillales</taxon>
        <taxon>Alcanivoracaceae</taxon>
        <taxon>Alcanivorax</taxon>
    </lineage>
</organism>
<keyword evidence="2" id="KW-1185">Reference proteome</keyword>
<evidence type="ECO:0000313" key="2">
    <source>
        <dbReference type="Proteomes" id="UP000029444"/>
    </source>
</evidence>
<dbReference type="SUPFAM" id="SSF56112">
    <property type="entry name" value="Protein kinase-like (PK-like)"/>
    <property type="match status" value="1"/>
</dbReference>
<dbReference type="AlphaFoldDB" id="A0A095SII8"/>
<accession>A0A095SII8</accession>
<dbReference type="PROSITE" id="PS00109">
    <property type="entry name" value="PROTEIN_KINASE_TYR"/>
    <property type="match status" value="1"/>
</dbReference>
<dbReference type="Gene3D" id="1.10.510.10">
    <property type="entry name" value="Transferase(Phosphotransferase) domain 1"/>
    <property type="match status" value="1"/>
</dbReference>
<protein>
    <submittedName>
        <fullName evidence="1">Mn2+dependent serine/threonine protein kinase</fullName>
    </submittedName>
</protein>
<keyword evidence="1" id="KW-0418">Kinase</keyword>
<name>A0A095SII8_9GAMM</name>
<dbReference type="GO" id="GO:0004674">
    <property type="term" value="F:protein serine/threonine kinase activity"/>
    <property type="evidence" value="ECO:0007669"/>
    <property type="project" value="UniProtKB-KW"/>
</dbReference>
<dbReference type="InterPro" id="IPR008266">
    <property type="entry name" value="Tyr_kinase_AS"/>
</dbReference>
<reference evidence="1 2" key="1">
    <citation type="submission" date="2012-09" db="EMBL/GenBank/DDBJ databases">
        <title>Genome Sequence of alkane-degrading Bacterium Alcanivorax sp. 19-m-6.</title>
        <authorList>
            <person name="Lai Q."/>
            <person name="Shao Z."/>
        </authorList>
    </citation>
    <scope>NUCLEOTIDE SEQUENCE [LARGE SCALE GENOMIC DNA]</scope>
    <source>
        <strain evidence="1 2">19-m-6</strain>
    </source>
</reference>
<keyword evidence="1" id="KW-0808">Transferase</keyword>
<gene>
    <name evidence="1" type="ORF">Y5S_02452</name>
</gene>
<dbReference type="Proteomes" id="UP000029444">
    <property type="component" value="Unassembled WGS sequence"/>
</dbReference>
<dbReference type="EMBL" id="ARXV01000009">
    <property type="protein sequence ID" value="KGD64397.1"/>
    <property type="molecule type" value="Genomic_DNA"/>
</dbReference>
<comment type="caution">
    <text evidence="1">The sequence shown here is derived from an EMBL/GenBank/DDBJ whole genome shotgun (WGS) entry which is preliminary data.</text>
</comment>
<proteinExistence type="predicted"/>
<evidence type="ECO:0000313" key="1">
    <source>
        <dbReference type="EMBL" id="KGD64397.1"/>
    </source>
</evidence>
<keyword evidence="1" id="KW-0723">Serine/threonine-protein kinase</keyword>
<dbReference type="Pfam" id="PF06293">
    <property type="entry name" value="Kdo"/>
    <property type="match status" value="1"/>
</dbReference>